<feature type="region of interest" description="Disordered" evidence="1">
    <location>
        <begin position="456"/>
        <end position="483"/>
    </location>
</feature>
<sequence>MSTLTSLSVNKGSTRFAPKVKPRNNRASNDPTKPTNETAKPTSSQKPADTGKEKEQFSSGRIAKLPVKVTKPQNTTPIIPPISSARESAGPPSVVATPIPSVQTTSVPKVAPTVHKAAPTAAIPTVASAPPVSSAAKPSVRSKIDKAREAATLGKRKADVVASQTKESAVRGTPMSSAASKGKEKEKPKAKAAVGKQKAANAVSNAKAVEPNEKPSSATGSKSTATADPMNRAVRAGTRLPVVRNREIQTRDTKGKEKEADPMSRAVKAVDGWKPINARKKPTAQTEATPSLEAKAKVTKSKATASTTKTTKAKATTASAAKKATAKAKTSTVEKAITKTKKTVTTKRTVSRKPRATPDEAEASTSASAVTEKTTVRKPRAAIKRKRVPIIPLKKRKLPVIRTPKPKPLPPPLITLDEFQGDPMVDDFMDRPMSDFIKDDRKGVVSKMFKEFEEARLKKRKREETPHLNAAASTSQTVPDIVMPDIKKQKEEESKPIEDTALEESSYAPQLQFVNGKMVLDTESLAIKRSAMATDISAEAMEIVEETSMSRVVNSQSFGKKSKSSRWSAEETDKFYNALAQWGTDFEMITRLFPERNRRQIKLKFVREERVAPSKVTDYLIRKIKPVGKWACKGTFENEMKNMDVDFNNLVPEKMEMEAKGETSTAKAELEATVPETEPEEEVLGYVDA</sequence>
<dbReference type="InterPro" id="IPR009057">
    <property type="entry name" value="Homeodomain-like_sf"/>
</dbReference>
<feature type="region of interest" description="Disordered" evidence="1">
    <location>
        <begin position="659"/>
        <end position="689"/>
    </location>
</feature>
<feature type="compositionally biased region" description="Basic and acidic residues" evidence="1">
    <location>
        <begin position="244"/>
        <end position="262"/>
    </location>
</feature>
<dbReference type="SMART" id="SM00717">
    <property type="entry name" value="SANT"/>
    <property type="match status" value="1"/>
</dbReference>
<dbReference type="PANTHER" id="PTHR22929">
    <property type="entry name" value="RNA POLYMERASE III TRANSCRIPTION INITIATION FACTOR B"/>
    <property type="match status" value="1"/>
</dbReference>
<dbReference type="GO" id="GO:0070898">
    <property type="term" value="P:RNA polymerase III preinitiation complex assembly"/>
    <property type="evidence" value="ECO:0007669"/>
    <property type="project" value="TreeGrafter"/>
</dbReference>
<accession>A0A8H7PLW2</accession>
<feature type="compositionally biased region" description="Basic residues" evidence="1">
    <location>
        <begin position="338"/>
        <end position="355"/>
    </location>
</feature>
<dbReference type="GO" id="GO:0001156">
    <property type="term" value="F:TFIIIC-class transcription factor complex binding"/>
    <property type="evidence" value="ECO:0007669"/>
    <property type="project" value="TreeGrafter"/>
</dbReference>
<dbReference type="Proteomes" id="UP000612746">
    <property type="component" value="Unassembled WGS sequence"/>
</dbReference>
<feature type="compositionally biased region" description="Polar residues" evidence="1">
    <location>
        <begin position="1"/>
        <end position="13"/>
    </location>
</feature>
<dbReference type="Gene3D" id="1.20.58.1880">
    <property type="match status" value="1"/>
</dbReference>
<feature type="region of interest" description="Disordered" evidence="1">
    <location>
        <begin position="149"/>
        <end position="383"/>
    </location>
</feature>
<dbReference type="CDD" id="cd00167">
    <property type="entry name" value="SANT"/>
    <property type="match status" value="1"/>
</dbReference>
<feature type="compositionally biased region" description="Polar residues" evidence="1">
    <location>
        <begin position="25"/>
        <end position="47"/>
    </location>
</feature>
<feature type="region of interest" description="Disordered" evidence="1">
    <location>
        <begin position="399"/>
        <end position="420"/>
    </location>
</feature>
<evidence type="ECO:0000313" key="3">
    <source>
        <dbReference type="EMBL" id="KAG2176564.1"/>
    </source>
</evidence>
<dbReference type="InterPro" id="IPR001005">
    <property type="entry name" value="SANT/Myb"/>
</dbReference>
<feature type="compositionally biased region" description="Low complexity" evidence="1">
    <location>
        <begin position="216"/>
        <end position="227"/>
    </location>
</feature>
<feature type="region of interest" description="Disordered" evidence="1">
    <location>
        <begin position="1"/>
        <end position="107"/>
    </location>
</feature>
<feature type="compositionally biased region" description="Low complexity" evidence="1">
    <location>
        <begin position="301"/>
        <end position="335"/>
    </location>
</feature>
<dbReference type="SUPFAM" id="SSF46689">
    <property type="entry name" value="Homeodomain-like"/>
    <property type="match status" value="1"/>
</dbReference>
<evidence type="ECO:0000259" key="2">
    <source>
        <dbReference type="SMART" id="SM00717"/>
    </source>
</evidence>
<feature type="compositionally biased region" description="Basic and acidic residues" evidence="1">
    <location>
        <begin position="456"/>
        <end position="466"/>
    </location>
</feature>
<dbReference type="EMBL" id="JAEPRA010000013">
    <property type="protein sequence ID" value="KAG2176564.1"/>
    <property type="molecule type" value="Genomic_DNA"/>
</dbReference>
<feature type="domain" description="Myb-like" evidence="2">
    <location>
        <begin position="563"/>
        <end position="611"/>
    </location>
</feature>
<organism evidence="3 4">
    <name type="scientific">Umbelopsis vinacea</name>
    <dbReference type="NCBI Taxonomy" id="44442"/>
    <lineage>
        <taxon>Eukaryota</taxon>
        <taxon>Fungi</taxon>
        <taxon>Fungi incertae sedis</taxon>
        <taxon>Mucoromycota</taxon>
        <taxon>Mucoromycotina</taxon>
        <taxon>Umbelopsidomycetes</taxon>
        <taxon>Umbelopsidales</taxon>
        <taxon>Umbelopsidaceae</taxon>
        <taxon>Umbelopsis</taxon>
    </lineage>
</organism>
<comment type="caution">
    <text evidence="3">The sequence shown here is derived from an EMBL/GenBank/DDBJ whole genome shotgun (WGS) entry which is preliminary data.</text>
</comment>
<dbReference type="Pfam" id="PF15963">
    <property type="entry name" value="Myb_DNA-bind_7"/>
    <property type="match status" value="1"/>
</dbReference>
<keyword evidence="4" id="KW-1185">Reference proteome</keyword>
<gene>
    <name evidence="3" type="ORF">INT44_007227</name>
</gene>
<feature type="compositionally biased region" description="Low complexity" evidence="1">
    <location>
        <begin position="191"/>
        <end position="209"/>
    </location>
</feature>
<reference evidence="3" key="1">
    <citation type="submission" date="2020-12" db="EMBL/GenBank/DDBJ databases">
        <title>Metabolic potential, ecology and presence of endohyphal bacteria is reflected in genomic diversity of Mucoromycotina.</title>
        <authorList>
            <person name="Muszewska A."/>
            <person name="Okrasinska A."/>
            <person name="Steczkiewicz K."/>
            <person name="Drgas O."/>
            <person name="Orlowska M."/>
            <person name="Perlinska-Lenart U."/>
            <person name="Aleksandrzak-Piekarczyk T."/>
            <person name="Szatraj K."/>
            <person name="Zielenkiewicz U."/>
            <person name="Pilsyk S."/>
            <person name="Malc E."/>
            <person name="Mieczkowski P."/>
            <person name="Kruszewska J.S."/>
            <person name="Biernat P."/>
            <person name="Pawlowska J."/>
        </authorList>
    </citation>
    <scope>NUCLEOTIDE SEQUENCE</scope>
    <source>
        <strain evidence="3">WA0000051536</strain>
    </source>
</reference>
<evidence type="ECO:0000256" key="1">
    <source>
        <dbReference type="SAM" id="MobiDB-lite"/>
    </source>
</evidence>
<dbReference type="PANTHER" id="PTHR22929:SF0">
    <property type="entry name" value="TRANSCRIPTION FACTOR TFIIIB COMPONENT B'' HOMOLOG"/>
    <property type="match status" value="1"/>
</dbReference>
<dbReference type="OrthoDB" id="2436801at2759"/>
<feature type="compositionally biased region" description="Low complexity" evidence="1">
    <location>
        <begin position="363"/>
        <end position="373"/>
    </location>
</feature>
<protein>
    <recommendedName>
        <fullName evidence="2">Myb-like domain-containing protein</fullName>
    </recommendedName>
</protein>
<name>A0A8H7PLW2_9FUNG</name>
<evidence type="ECO:0000313" key="4">
    <source>
        <dbReference type="Proteomes" id="UP000612746"/>
    </source>
</evidence>
<dbReference type="GO" id="GO:0000126">
    <property type="term" value="C:transcription factor TFIIIB complex"/>
    <property type="evidence" value="ECO:0007669"/>
    <property type="project" value="TreeGrafter"/>
</dbReference>
<proteinExistence type="predicted"/>
<dbReference type="AlphaFoldDB" id="A0A8H7PLW2"/>
<dbReference type="InterPro" id="IPR039467">
    <property type="entry name" value="TFIIIB_B''_Myb"/>
</dbReference>